<dbReference type="GO" id="GO:0005886">
    <property type="term" value="C:plasma membrane"/>
    <property type="evidence" value="ECO:0007669"/>
    <property type="project" value="UniProtKB-SubCell"/>
</dbReference>
<dbReference type="PANTHER" id="PTHR30250">
    <property type="entry name" value="PST FAMILY PREDICTED COLANIC ACID TRANSPORTER"/>
    <property type="match status" value="1"/>
</dbReference>
<keyword evidence="3 6" id="KW-0812">Transmembrane</keyword>
<comment type="subcellular location">
    <subcellularLocation>
        <location evidence="1">Cell membrane</location>
        <topology evidence="1">Multi-pass membrane protein</topology>
    </subcellularLocation>
</comment>
<keyword evidence="4 6" id="KW-1133">Transmembrane helix</keyword>
<dbReference type="PANTHER" id="PTHR30250:SF11">
    <property type="entry name" value="O-ANTIGEN TRANSPORTER-RELATED"/>
    <property type="match status" value="1"/>
</dbReference>
<feature type="transmembrane region" description="Helical" evidence="6">
    <location>
        <begin position="389"/>
        <end position="410"/>
    </location>
</feature>
<feature type="transmembrane region" description="Helical" evidence="6">
    <location>
        <begin position="300"/>
        <end position="325"/>
    </location>
</feature>
<keyword evidence="2" id="KW-1003">Cell membrane</keyword>
<evidence type="ECO:0000256" key="1">
    <source>
        <dbReference type="ARBA" id="ARBA00004651"/>
    </source>
</evidence>
<proteinExistence type="predicted"/>
<feature type="transmembrane region" description="Helical" evidence="6">
    <location>
        <begin position="85"/>
        <end position="106"/>
    </location>
</feature>
<dbReference type="EMBL" id="MHMT01000026">
    <property type="protein sequence ID" value="OGZ32074.1"/>
    <property type="molecule type" value="Genomic_DNA"/>
</dbReference>
<feature type="transmembrane region" description="Helical" evidence="6">
    <location>
        <begin position="365"/>
        <end position="383"/>
    </location>
</feature>
<name>A0A1G2F1X8_9BACT</name>
<reference evidence="7 8" key="1">
    <citation type="journal article" date="2016" name="Nat. Commun.">
        <title>Thousands of microbial genomes shed light on interconnected biogeochemical processes in an aquifer system.</title>
        <authorList>
            <person name="Anantharaman K."/>
            <person name="Brown C.T."/>
            <person name="Hug L.A."/>
            <person name="Sharon I."/>
            <person name="Castelle C.J."/>
            <person name="Probst A.J."/>
            <person name="Thomas B.C."/>
            <person name="Singh A."/>
            <person name="Wilkins M.J."/>
            <person name="Karaoz U."/>
            <person name="Brodie E.L."/>
            <person name="Williams K.H."/>
            <person name="Hubbard S.S."/>
            <person name="Banfield J.F."/>
        </authorList>
    </citation>
    <scope>NUCLEOTIDE SEQUENCE [LARGE SCALE GENOMIC DNA]</scope>
</reference>
<feature type="transmembrane region" description="Helical" evidence="6">
    <location>
        <begin position="145"/>
        <end position="164"/>
    </location>
</feature>
<dbReference type="CDD" id="cd13128">
    <property type="entry name" value="MATE_Wzx_like"/>
    <property type="match status" value="1"/>
</dbReference>
<accession>A0A1G2F1X8</accession>
<feature type="transmembrane region" description="Helical" evidence="6">
    <location>
        <begin position="260"/>
        <end position="279"/>
    </location>
</feature>
<dbReference type="InterPro" id="IPR050833">
    <property type="entry name" value="Poly_Biosynth_Transport"/>
</dbReference>
<feature type="transmembrane region" description="Helical" evidence="6">
    <location>
        <begin position="12"/>
        <end position="33"/>
    </location>
</feature>
<dbReference type="Proteomes" id="UP000177810">
    <property type="component" value="Unassembled WGS sequence"/>
</dbReference>
<feature type="transmembrane region" description="Helical" evidence="6">
    <location>
        <begin position="445"/>
        <end position="462"/>
    </location>
</feature>
<organism evidence="7 8">
    <name type="scientific">Candidatus Portnoybacteria bacterium RBG_13_40_8</name>
    <dbReference type="NCBI Taxonomy" id="1801990"/>
    <lineage>
        <taxon>Bacteria</taxon>
        <taxon>Candidatus Portnoyibacteriota</taxon>
    </lineage>
</organism>
<dbReference type="Pfam" id="PF01943">
    <property type="entry name" value="Polysacc_synt"/>
    <property type="match status" value="1"/>
</dbReference>
<dbReference type="InterPro" id="IPR002797">
    <property type="entry name" value="Polysacc_synth"/>
</dbReference>
<feature type="transmembrane region" description="Helical" evidence="6">
    <location>
        <begin position="170"/>
        <end position="192"/>
    </location>
</feature>
<dbReference type="AlphaFoldDB" id="A0A1G2F1X8"/>
<comment type="caution">
    <text evidence="7">The sequence shown here is derived from an EMBL/GenBank/DDBJ whole genome shotgun (WGS) entry which is preliminary data.</text>
</comment>
<evidence type="ECO:0000313" key="7">
    <source>
        <dbReference type="EMBL" id="OGZ32074.1"/>
    </source>
</evidence>
<evidence type="ECO:0000313" key="8">
    <source>
        <dbReference type="Proteomes" id="UP000177810"/>
    </source>
</evidence>
<evidence type="ECO:0000256" key="2">
    <source>
        <dbReference type="ARBA" id="ARBA00022475"/>
    </source>
</evidence>
<keyword evidence="5 6" id="KW-0472">Membrane</keyword>
<dbReference type="STRING" id="1801990.A2V69_01245"/>
<feature type="transmembrane region" description="Helical" evidence="6">
    <location>
        <begin position="337"/>
        <end position="358"/>
    </location>
</feature>
<feature type="transmembrane region" description="Helical" evidence="6">
    <location>
        <begin position="422"/>
        <end position="439"/>
    </location>
</feature>
<sequence>MTVIRKIAYNTIFAAGARIIAVALSLVNLGLIIRYLGKEGFGNYSLILAFLYIFNILADLGLYSLMTREISRPGVDERKIASNIFTIRIFVLLLFLGLAIVLIWFFPYTSQVKLGVVIGSVGYLFLSASQVLMGIFQKYLRIDKAGLADIVGRLIQLGLVIIFVHFNLGFFSILTALIISCIGNFILNWAFARKHISITLAFDFDLWKKLIKIAIPIAASIVLTLIYFKFDTIFLSLGFINRSSTNPIVDVGIYNVAYKILEGLIFFPSMFVGLIMPLLSKFAFSSPDEFKKIFQKTLDVLIIFIIPLVIGLLILSLPLVVLIGGEQFKASAPVLKLLSFAIGLIFLGNLFGHSIIALNKQKSGAWIYFSGMIFNIITNLIFIPRYSYLGAASTTVATELLVTILMIYLIYKTINYFPRFNIVKPLIAGTLMVGFLYLFKGWNLFLLIGGGIIVYFVVLYLIKGVKKEELSLLLKKET</sequence>
<feature type="transmembrane region" description="Helical" evidence="6">
    <location>
        <begin position="112"/>
        <end position="133"/>
    </location>
</feature>
<gene>
    <name evidence="7" type="ORF">A2V69_01245</name>
</gene>
<evidence type="ECO:0000256" key="3">
    <source>
        <dbReference type="ARBA" id="ARBA00022692"/>
    </source>
</evidence>
<evidence type="ECO:0000256" key="4">
    <source>
        <dbReference type="ARBA" id="ARBA00022989"/>
    </source>
</evidence>
<protein>
    <submittedName>
        <fullName evidence="7">Uncharacterized protein</fullName>
    </submittedName>
</protein>
<evidence type="ECO:0000256" key="5">
    <source>
        <dbReference type="ARBA" id="ARBA00023136"/>
    </source>
</evidence>
<feature type="transmembrane region" description="Helical" evidence="6">
    <location>
        <begin position="213"/>
        <end position="240"/>
    </location>
</feature>
<evidence type="ECO:0000256" key="6">
    <source>
        <dbReference type="SAM" id="Phobius"/>
    </source>
</evidence>
<feature type="transmembrane region" description="Helical" evidence="6">
    <location>
        <begin position="45"/>
        <end position="65"/>
    </location>
</feature>